<dbReference type="PRINTS" id="PR00413">
    <property type="entry name" value="HADHALOGNASE"/>
</dbReference>
<dbReference type="InterPro" id="IPR006439">
    <property type="entry name" value="HAD-SF_hydro_IA"/>
</dbReference>
<dbReference type="SUPFAM" id="SSF56784">
    <property type="entry name" value="HAD-like"/>
    <property type="match status" value="1"/>
</dbReference>
<reference evidence="2 3" key="1">
    <citation type="journal article" date="2021" name="Microbiol. Resour. Announc.">
        <title>Draft Genome Sequence of Coralloluteibacterium stylophorae LMG 29479T.</title>
        <authorList>
            <person name="Karlyshev A.V."/>
            <person name="Kudryashova E.B."/>
            <person name="Ariskina E.V."/>
            <person name="Conroy A.P."/>
            <person name="Abidueva E.Y."/>
        </authorList>
    </citation>
    <scope>NUCLEOTIDE SEQUENCE [LARGE SCALE GENOMIC DNA]</scope>
    <source>
        <strain evidence="2 3">LMG 29479</strain>
    </source>
</reference>
<dbReference type="AlphaFoldDB" id="A0A8J7VXN6"/>
<dbReference type="Proteomes" id="UP000675747">
    <property type="component" value="Unassembled WGS sequence"/>
</dbReference>
<dbReference type="SFLD" id="SFLDG01129">
    <property type="entry name" value="C1.5:_HAD__Beta-PGM__Phosphata"/>
    <property type="match status" value="1"/>
</dbReference>
<evidence type="ECO:0000313" key="2">
    <source>
        <dbReference type="EMBL" id="MBS7456607.1"/>
    </source>
</evidence>
<dbReference type="InterPro" id="IPR036412">
    <property type="entry name" value="HAD-like_sf"/>
</dbReference>
<evidence type="ECO:0000313" key="3">
    <source>
        <dbReference type="Proteomes" id="UP000675747"/>
    </source>
</evidence>
<dbReference type="SFLD" id="SFLDS00003">
    <property type="entry name" value="Haloacid_Dehalogenase"/>
    <property type="match status" value="1"/>
</dbReference>
<dbReference type="InterPro" id="IPR023214">
    <property type="entry name" value="HAD_sf"/>
</dbReference>
<organism evidence="1">
    <name type="scientific">Coralloluteibacterium stylophorae</name>
    <dbReference type="NCBI Taxonomy" id="1776034"/>
    <lineage>
        <taxon>Bacteria</taxon>
        <taxon>Pseudomonadati</taxon>
        <taxon>Pseudomonadota</taxon>
        <taxon>Gammaproteobacteria</taxon>
        <taxon>Lysobacterales</taxon>
        <taxon>Lysobacteraceae</taxon>
        <taxon>Coralloluteibacterium</taxon>
    </lineage>
</organism>
<protein>
    <submittedName>
        <fullName evidence="1">HAD-IA family hydrolase</fullName>
    </submittedName>
</protein>
<dbReference type="EMBL" id="JAGQFT010000165">
    <property type="protein sequence ID" value="MBR0563699.1"/>
    <property type="molecule type" value="Genomic_DNA"/>
</dbReference>
<proteinExistence type="predicted"/>
<keyword evidence="1" id="KW-0378">Hydrolase</keyword>
<dbReference type="PANTHER" id="PTHR42896">
    <property type="entry name" value="XYLULOSE-1,5-BISPHOSPHATE (XUBP) PHOSPHATASE"/>
    <property type="match status" value="1"/>
</dbReference>
<dbReference type="PANTHER" id="PTHR42896:SF2">
    <property type="entry name" value="CBBY-LIKE PROTEIN"/>
    <property type="match status" value="1"/>
</dbReference>
<dbReference type="GO" id="GO:0016787">
    <property type="term" value="F:hydrolase activity"/>
    <property type="evidence" value="ECO:0007669"/>
    <property type="project" value="UniProtKB-KW"/>
</dbReference>
<comment type="caution">
    <text evidence="1">The sequence shown here is derived from an EMBL/GenBank/DDBJ whole genome shotgun (WGS) entry which is preliminary data.</text>
</comment>
<accession>A0A8J7VXN6</accession>
<name>A0A8J7VXN6_9GAMM</name>
<dbReference type="SFLD" id="SFLDG01135">
    <property type="entry name" value="C1.5.6:_HAD__Beta-PGM__Phospha"/>
    <property type="match status" value="1"/>
</dbReference>
<keyword evidence="3" id="KW-1185">Reference proteome</keyword>
<reference evidence="1" key="2">
    <citation type="submission" date="2021-04" db="EMBL/GenBank/DDBJ databases">
        <authorList>
            <person name="Karlyshev A.V."/>
        </authorList>
    </citation>
    <scope>NUCLEOTIDE SEQUENCE</scope>
    <source>
        <strain evidence="1">LMG 29479</strain>
    </source>
</reference>
<dbReference type="InterPro" id="IPR023198">
    <property type="entry name" value="PGP-like_dom2"/>
</dbReference>
<sequence>MHALIFDIDGTFADTERDGHRVAFNLAFREAGLDWRWDEVLYGELLRVAGGRERLLHWMRRILPDDLLDGAAREDVARQLHAAKTRHYVELVARGCVALRPGIARLVEEARTAGLRLAIATTTSRANVEALLAHTLGPQAVDWFAAIACGEDAPAKKPDPGVYACVLRALGLAAGQCLALEDSGPGLAAARAAGVPTVVTRNPYTHDHVFEGALAVVDALGDGAGAPCVGLDELRRWHAAARPDGAFLLH</sequence>
<gene>
    <name evidence="2" type="ORF">KB893_005590</name>
    <name evidence="1" type="ORF">KB893_14430</name>
</gene>
<dbReference type="Gene3D" id="3.40.50.1000">
    <property type="entry name" value="HAD superfamily/HAD-like"/>
    <property type="match status" value="1"/>
</dbReference>
<dbReference type="NCBIfam" id="TIGR01509">
    <property type="entry name" value="HAD-SF-IA-v3"/>
    <property type="match status" value="1"/>
</dbReference>
<dbReference type="InterPro" id="IPR044999">
    <property type="entry name" value="CbbY-like"/>
</dbReference>
<dbReference type="SFLD" id="SFLDF00035">
    <property type="entry name" value="phosphoglycolate_phosphatase"/>
    <property type="match status" value="1"/>
</dbReference>
<dbReference type="RefSeq" id="WP_211927597.1">
    <property type="nucleotide sequence ID" value="NZ_JAGQFT020000003.1"/>
</dbReference>
<dbReference type="Pfam" id="PF00702">
    <property type="entry name" value="Hydrolase"/>
    <property type="match status" value="1"/>
</dbReference>
<dbReference type="EMBL" id="JAGQFT020000003">
    <property type="protein sequence ID" value="MBS7456607.1"/>
    <property type="molecule type" value="Genomic_DNA"/>
</dbReference>
<evidence type="ECO:0000313" key="1">
    <source>
        <dbReference type="EMBL" id="MBR0563699.1"/>
    </source>
</evidence>
<dbReference type="Gene3D" id="1.10.150.240">
    <property type="entry name" value="Putative phosphatase, domain 2"/>
    <property type="match status" value="1"/>
</dbReference>